<evidence type="ECO:0000313" key="7">
    <source>
        <dbReference type="EMBL" id="SOE16298.1"/>
    </source>
</evidence>
<feature type="binding site" evidence="5">
    <location>
        <position position="318"/>
    </location>
    <ligand>
        <name>FMN</name>
        <dbReference type="ChEBI" id="CHEBI:58210"/>
    </ligand>
</feature>
<evidence type="ECO:0000256" key="4">
    <source>
        <dbReference type="PIRSR" id="PIRSR000138-1"/>
    </source>
</evidence>
<feature type="binding site" evidence="5">
    <location>
        <begin position="101"/>
        <end position="103"/>
    </location>
    <ligand>
        <name>FMN</name>
        <dbReference type="ChEBI" id="CHEBI:58210"/>
    </ligand>
</feature>
<dbReference type="InterPro" id="IPR013785">
    <property type="entry name" value="Aldolase_TIM"/>
</dbReference>
<dbReference type="InterPro" id="IPR037396">
    <property type="entry name" value="FMN_HAD"/>
</dbReference>
<evidence type="ECO:0000256" key="5">
    <source>
        <dbReference type="PIRSR" id="PIRSR000138-2"/>
    </source>
</evidence>
<keyword evidence="8" id="KW-1185">Reference proteome</keyword>
<sequence length="424" mass="45821">MSVPPSALTHQRSIYLAGVSGERPRVPFHITSLEQEAEKRLSAQAYAYIAGGAGAGQTVAANRADFNRWRILPRMLNDVSEVDLSTRLIGLDLPAPLLLAPLGVMELAHPQSDLAIGRAAAKHGVPLIISNQASRPMEEVAKAMGDAPRWFQLYWSREEELVKSFVSRAENCGCSAIVVTLDTKMLGWRVNDLDLAYLPFLRGKGIAQYTSDPVFQRLVDEMPEDPQAPKPRINLKSLATLWQMLNAHPGSPLDNLRSGRAQKAVKLFTGIYTNPTLNWEHIARLRSYTRLPIILKGILHPEEAVRAVDEGVDGLIVSNHGGRQVDGAVSTISALPAISSAVKGRIPLILDSGVRSGADMIKAMALGASAVAIGRPYAYGLALAGEDGVSEVIRGLLSDFELNLRLAGGTRPSDIDASWLVRAP</sequence>
<dbReference type="PROSITE" id="PS00557">
    <property type="entry name" value="FMN_HYDROXY_ACID_DH_1"/>
    <property type="match status" value="1"/>
</dbReference>
<keyword evidence="5" id="KW-0285">Flavoprotein</keyword>
<feature type="binding site" evidence="5">
    <location>
        <position position="189"/>
    </location>
    <ligand>
        <name>glyoxylate</name>
        <dbReference type="ChEBI" id="CHEBI:36655"/>
    </ligand>
</feature>
<feature type="domain" description="FMN hydroxy acid dehydrogenase" evidence="6">
    <location>
        <begin position="22"/>
        <end position="424"/>
    </location>
</feature>
<comment type="cofactor">
    <cofactor evidence="1">
        <name>FMN</name>
        <dbReference type="ChEBI" id="CHEBI:58210"/>
    </cofactor>
</comment>
<protein>
    <submittedName>
        <fullName evidence="7">Isopentenyl diphosphate isomerase/L-lactate dehydrogenase-like FMN-dependent dehydrogenase</fullName>
    </submittedName>
</protein>
<gene>
    <name evidence="7" type="ORF">SAMN05877838_1160</name>
</gene>
<evidence type="ECO:0000256" key="1">
    <source>
        <dbReference type="ARBA" id="ARBA00001917"/>
    </source>
</evidence>
<feature type="active site" description="Proton acceptor" evidence="4">
    <location>
        <position position="320"/>
    </location>
</feature>
<dbReference type="Gene3D" id="3.20.20.70">
    <property type="entry name" value="Aldolase class I"/>
    <property type="match status" value="1"/>
</dbReference>
<dbReference type="InterPro" id="IPR012133">
    <property type="entry name" value="Alpha-hydoxy_acid_DH_FMN"/>
</dbReference>
<feature type="binding site" evidence="5">
    <location>
        <position position="320"/>
    </location>
    <ligand>
        <name>glyoxylate</name>
        <dbReference type="ChEBI" id="CHEBI:36655"/>
    </ligand>
</feature>
<dbReference type="InterPro" id="IPR008259">
    <property type="entry name" value="FMN_hydac_DH_AS"/>
</dbReference>
<evidence type="ECO:0000256" key="2">
    <source>
        <dbReference type="ARBA" id="ARBA00023002"/>
    </source>
</evidence>
<keyword evidence="7" id="KW-0413">Isomerase</keyword>
<evidence type="ECO:0000256" key="3">
    <source>
        <dbReference type="ARBA" id="ARBA00024042"/>
    </source>
</evidence>
<proteinExistence type="inferred from homology"/>
<feature type="binding site" evidence="5">
    <location>
        <position position="154"/>
    </location>
    <ligand>
        <name>glyoxylate</name>
        <dbReference type="ChEBI" id="CHEBI:36655"/>
    </ligand>
</feature>
<dbReference type="PANTHER" id="PTHR10578">
    <property type="entry name" value="S -2-HYDROXY-ACID OXIDASE-RELATED"/>
    <property type="match status" value="1"/>
</dbReference>
<reference evidence="8" key="1">
    <citation type="submission" date="2017-08" db="EMBL/GenBank/DDBJ databases">
        <authorList>
            <person name="Varghese N."/>
            <person name="Submissions S."/>
        </authorList>
    </citation>
    <scope>NUCLEOTIDE SEQUENCE [LARGE SCALE GENOMIC DNA]</scope>
    <source>
        <strain evidence="8">KCTC 23107</strain>
    </source>
</reference>
<feature type="binding site" evidence="5">
    <location>
        <position position="323"/>
    </location>
    <ligand>
        <name>glyoxylate</name>
        <dbReference type="ChEBI" id="CHEBI:36655"/>
    </ligand>
</feature>
<dbReference type="GO" id="GO:0010181">
    <property type="term" value="F:FMN binding"/>
    <property type="evidence" value="ECO:0007669"/>
    <property type="project" value="InterPro"/>
</dbReference>
<dbReference type="AlphaFoldDB" id="A0A286I839"/>
<dbReference type="OrthoDB" id="9770452at2"/>
<feature type="binding site" evidence="5">
    <location>
        <position position="296"/>
    </location>
    <ligand>
        <name>FMN</name>
        <dbReference type="ChEBI" id="CHEBI:58210"/>
    </ligand>
</feature>
<dbReference type="SUPFAM" id="SSF51395">
    <property type="entry name" value="FMN-linked oxidoreductases"/>
    <property type="match status" value="1"/>
</dbReference>
<name>A0A286I839_9HYPH</name>
<dbReference type="GO" id="GO:0016853">
    <property type="term" value="F:isomerase activity"/>
    <property type="evidence" value="ECO:0007669"/>
    <property type="project" value="UniProtKB-KW"/>
</dbReference>
<keyword evidence="2" id="KW-0560">Oxidoreductase</keyword>
<dbReference type="InterPro" id="IPR000262">
    <property type="entry name" value="FMN-dep_DH"/>
</dbReference>
<feature type="binding site" evidence="5">
    <location>
        <begin position="351"/>
        <end position="355"/>
    </location>
    <ligand>
        <name>FMN</name>
        <dbReference type="ChEBI" id="CHEBI:58210"/>
    </ligand>
</feature>
<feature type="binding site" evidence="5">
    <location>
        <position position="152"/>
    </location>
    <ligand>
        <name>FMN</name>
        <dbReference type="ChEBI" id="CHEBI:58210"/>
    </ligand>
</feature>
<feature type="binding site" evidence="5">
    <location>
        <begin position="374"/>
        <end position="375"/>
    </location>
    <ligand>
        <name>FMN</name>
        <dbReference type="ChEBI" id="CHEBI:58210"/>
    </ligand>
</feature>
<organism evidence="7 8">
    <name type="scientific">Hoeflea halophila</name>
    <dbReference type="NCBI Taxonomy" id="714899"/>
    <lineage>
        <taxon>Bacteria</taxon>
        <taxon>Pseudomonadati</taxon>
        <taxon>Pseudomonadota</taxon>
        <taxon>Alphaproteobacteria</taxon>
        <taxon>Hyphomicrobiales</taxon>
        <taxon>Rhizobiaceae</taxon>
        <taxon>Hoeflea</taxon>
    </lineage>
</organism>
<dbReference type="GO" id="GO:0016491">
    <property type="term" value="F:oxidoreductase activity"/>
    <property type="evidence" value="ECO:0007669"/>
    <property type="project" value="UniProtKB-KW"/>
</dbReference>
<keyword evidence="5" id="KW-0288">FMN</keyword>
<dbReference type="RefSeq" id="WP_097105844.1">
    <property type="nucleotide sequence ID" value="NZ_OCPC01000001.1"/>
</dbReference>
<feature type="binding site" evidence="5">
    <location>
        <position position="180"/>
    </location>
    <ligand>
        <name>FMN</name>
        <dbReference type="ChEBI" id="CHEBI:58210"/>
    </ligand>
</feature>
<feature type="binding site" evidence="5">
    <location>
        <position position="48"/>
    </location>
    <ligand>
        <name>glyoxylate</name>
        <dbReference type="ChEBI" id="CHEBI:36655"/>
    </ligand>
</feature>
<accession>A0A286I839</accession>
<dbReference type="EMBL" id="OCPC01000001">
    <property type="protein sequence ID" value="SOE16298.1"/>
    <property type="molecule type" value="Genomic_DNA"/>
</dbReference>
<dbReference type="Pfam" id="PF01070">
    <property type="entry name" value="FMN_dh"/>
    <property type="match status" value="1"/>
</dbReference>
<evidence type="ECO:0000259" key="6">
    <source>
        <dbReference type="PROSITE" id="PS51349"/>
    </source>
</evidence>
<dbReference type="PANTHER" id="PTHR10578:SF143">
    <property type="entry name" value="FMN-DEPENDENT ALPHA-HYDROXY ACID DEHYDROGENASE PB1A11.03"/>
    <property type="match status" value="1"/>
</dbReference>
<feature type="binding site" evidence="5">
    <location>
        <position position="130"/>
    </location>
    <ligand>
        <name>FMN</name>
        <dbReference type="ChEBI" id="CHEBI:58210"/>
    </ligand>
</feature>
<dbReference type="Proteomes" id="UP000219465">
    <property type="component" value="Unassembled WGS sequence"/>
</dbReference>
<comment type="similarity">
    <text evidence="3">Belongs to the FMN-dependent alpha-hydroxy acid dehydrogenase family.</text>
</comment>
<evidence type="ECO:0000313" key="8">
    <source>
        <dbReference type="Proteomes" id="UP000219465"/>
    </source>
</evidence>
<dbReference type="PIRSF" id="PIRSF000138">
    <property type="entry name" value="Al-hdrx_acd_dh"/>
    <property type="match status" value="1"/>
</dbReference>
<dbReference type="PROSITE" id="PS51349">
    <property type="entry name" value="FMN_HYDROXY_ACID_DH_2"/>
    <property type="match status" value="1"/>
</dbReference>